<evidence type="ECO:0000313" key="2">
    <source>
        <dbReference type="EMBL" id="MEK7950393.1"/>
    </source>
</evidence>
<protein>
    <recommendedName>
        <fullName evidence="4">DUF2721 domain-containing protein</fullName>
    </recommendedName>
</protein>
<keyword evidence="1" id="KW-0472">Membrane</keyword>
<evidence type="ECO:0008006" key="4">
    <source>
        <dbReference type="Google" id="ProtNLM"/>
    </source>
</evidence>
<gene>
    <name evidence="2" type="ORF">WKV53_07795</name>
</gene>
<sequence length="177" mass="20257">MAAFLDQLFSPVVWVLTLVGSILLSVFANLISPWAQRQLSLVSASYRERQKLKKQKYEDRLDVYSSSACFVIKEQINVACILLIMMGFVCFTMTSLGTLLILREAPPKPDTKAWVLKLGEFSIPVVITNSAIILFWMNRRFMRALKFAHGVLHRFGSKTFTAEQKDRLNYSLTEEEN</sequence>
<comment type="caution">
    <text evidence="2">The sequence shown here is derived from an EMBL/GenBank/DDBJ whole genome shotgun (WGS) entry which is preliminary data.</text>
</comment>
<dbReference type="EMBL" id="JBBUKT010000002">
    <property type="protein sequence ID" value="MEK7950393.1"/>
    <property type="molecule type" value="Genomic_DNA"/>
</dbReference>
<evidence type="ECO:0000256" key="1">
    <source>
        <dbReference type="SAM" id="Phobius"/>
    </source>
</evidence>
<evidence type="ECO:0000313" key="3">
    <source>
        <dbReference type="Proteomes" id="UP001371305"/>
    </source>
</evidence>
<dbReference type="Proteomes" id="UP001371305">
    <property type="component" value="Unassembled WGS sequence"/>
</dbReference>
<accession>A0ABU9AS44</accession>
<feature type="transmembrane region" description="Helical" evidence="1">
    <location>
        <begin position="12"/>
        <end position="31"/>
    </location>
</feature>
<feature type="transmembrane region" description="Helical" evidence="1">
    <location>
        <begin position="76"/>
        <end position="102"/>
    </location>
</feature>
<organism evidence="2 3">
    <name type="scientific">Luteolibacter soli</name>
    <dbReference type="NCBI Taxonomy" id="3135280"/>
    <lineage>
        <taxon>Bacteria</taxon>
        <taxon>Pseudomonadati</taxon>
        <taxon>Verrucomicrobiota</taxon>
        <taxon>Verrucomicrobiia</taxon>
        <taxon>Verrucomicrobiales</taxon>
        <taxon>Verrucomicrobiaceae</taxon>
        <taxon>Luteolibacter</taxon>
    </lineage>
</organism>
<feature type="transmembrane region" description="Helical" evidence="1">
    <location>
        <begin position="114"/>
        <end position="137"/>
    </location>
</feature>
<proteinExistence type="predicted"/>
<keyword evidence="1" id="KW-0812">Transmembrane</keyword>
<reference evidence="2 3" key="1">
    <citation type="submission" date="2024-04" db="EMBL/GenBank/DDBJ databases">
        <title>Luteolibacter sp. isolated from soil.</title>
        <authorList>
            <person name="An J."/>
        </authorList>
    </citation>
    <scope>NUCLEOTIDE SEQUENCE [LARGE SCALE GENOMIC DNA]</scope>
    <source>
        <strain evidence="2 3">Y139</strain>
    </source>
</reference>
<keyword evidence="3" id="KW-1185">Reference proteome</keyword>
<name>A0ABU9AS44_9BACT</name>
<keyword evidence="1" id="KW-1133">Transmembrane helix</keyword>